<dbReference type="SUPFAM" id="SSF52540">
    <property type="entry name" value="P-loop containing nucleoside triphosphate hydrolases"/>
    <property type="match status" value="1"/>
</dbReference>
<keyword evidence="4 8" id="KW-0418">Kinase</keyword>
<comment type="catalytic activity">
    <reaction evidence="7 8">
        <text>CMP + ATP = CDP + ADP</text>
        <dbReference type="Rhea" id="RHEA:11600"/>
        <dbReference type="ChEBI" id="CHEBI:30616"/>
        <dbReference type="ChEBI" id="CHEBI:58069"/>
        <dbReference type="ChEBI" id="CHEBI:60377"/>
        <dbReference type="ChEBI" id="CHEBI:456216"/>
        <dbReference type="EC" id="2.7.4.25"/>
    </reaction>
</comment>
<dbReference type="Pfam" id="PF02224">
    <property type="entry name" value="Cytidylate_kin"/>
    <property type="match status" value="1"/>
</dbReference>
<name>A0A9D9NRM5_9BACT</name>
<evidence type="ECO:0000313" key="10">
    <source>
        <dbReference type="EMBL" id="MBO8485507.1"/>
    </source>
</evidence>
<dbReference type="InterPro" id="IPR003136">
    <property type="entry name" value="Cytidylate_kin"/>
</dbReference>
<evidence type="ECO:0000256" key="2">
    <source>
        <dbReference type="ARBA" id="ARBA00022679"/>
    </source>
</evidence>
<dbReference type="CDD" id="cd02020">
    <property type="entry name" value="CMPK"/>
    <property type="match status" value="1"/>
</dbReference>
<proteinExistence type="inferred from homology"/>
<dbReference type="Gene3D" id="3.40.50.300">
    <property type="entry name" value="P-loop containing nucleotide triphosphate hydrolases"/>
    <property type="match status" value="1"/>
</dbReference>
<evidence type="ECO:0000313" key="11">
    <source>
        <dbReference type="Proteomes" id="UP000823750"/>
    </source>
</evidence>
<keyword evidence="5 8" id="KW-0067">ATP-binding</keyword>
<protein>
    <recommendedName>
        <fullName evidence="8">Cytidylate kinase</fullName>
        <shortName evidence="8">CK</shortName>
        <ecNumber evidence="8">2.7.4.25</ecNumber>
    </recommendedName>
    <alternativeName>
        <fullName evidence="8">Cytidine monophosphate kinase</fullName>
        <shortName evidence="8">CMP kinase</shortName>
    </alternativeName>
</protein>
<dbReference type="GO" id="GO:0006220">
    <property type="term" value="P:pyrimidine nucleotide metabolic process"/>
    <property type="evidence" value="ECO:0007669"/>
    <property type="project" value="UniProtKB-UniRule"/>
</dbReference>
<keyword evidence="2 8" id="KW-0808">Transferase</keyword>
<sequence length="232" mass="25766">MPDIIIAIDGYSSTGKSSFARLIADEFGFLYLDSGALYRGVTLYAIENGLVSASDGIDVPALEKALATLDLHFEGRGSHCRTFMGDRCIEKDIRTLAVSGKVSPVAALPQVRDYVDRRLRELGKDKRVVLDGRDIGTTVFPDAELKIFMVADVDVRAMRRAAEMQAKGEDVSVGEVRRNLQERDYIDSHRKTSPLAKAPDAIILDNSRMTLQDQMIWLKDIVAGRFNTDVRD</sequence>
<dbReference type="HAMAP" id="MF_00238">
    <property type="entry name" value="Cytidyl_kinase_type1"/>
    <property type="match status" value="1"/>
</dbReference>
<evidence type="ECO:0000256" key="8">
    <source>
        <dbReference type="HAMAP-Rule" id="MF_00238"/>
    </source>
</evidence>
<evidence type="ECO:0000256" key="1">
    <source>
        <dbReference type="ARBA" id="ARBA00009427"/>
    </source>
</evidence>
<dbReference type="GO" id="GO:0036431">
    <property type="term" value="F:dCMP kinase activity"/>
    <property type="evidence" value="ECO:0007669"/>
    <property type="project" value="InterPro"/>
</dbReference>
<dbReference type="NCBIfam" id="TIGR00017">
    <property type="entry name" value="cmk"/>
    <property type="match status" value="1"/>
</dbReference>
<dbReference type="EC" id="2.7.4.25" evidence="8"/>
<gene>
    <name evidence="8" type="primary">cmk</name>
    <name evidence="10" type="ORF">IAB78_03680</name>
</gene>
<organism evidence="10 11">
    <name type="scientific">Candidatus Cryptobacteroides excrementavium</name>
    <dbReference type="NCBI Taxonomy" id="2840759"/>
    <lineage>
        <taxon>Bacteria</taxon>
        <taxon>Pseudomonadati</taxon>
        <taxon>Bacteroidota</taxon>
        <taxon>Bacteroidia</taxon>
        <taxon>Bacteroidales</taxon>
        <taxon>Candidatus Cryptobacteroides</taxon>
    </lineage>
</organism>
<evidence type="ECO:0000256" key="3">
    <source>
        <dbReference type="ARBA" id="ARBA00022741"/>
    </source>
</evidence>
<reference evidence="10" key="2">
    <citation type="journal article" date="2021" name="PeerJ">
        <title>Extensive microbial diversity within the chicken gut microbiome revealed by metagenomics and culture.</title>
        <authorList>
            <person name="Gilroy R."/>
            <person name="Ravi A."/>
            <person name="Getino M."/>
            <person name="Pursley I."/>
            <person name="Horton D.L."/>
            <person name="Alikhan N.F."/>
            <person name="Baker D."/>
            <person name="Gharbi K."/>
            <person name="Hall N."/>
            <person name="Watson M."/>
            <person name="Adriaenssens E.M."/>
            <person name="Foster-Nyarko E."/>
            <person name="Jarju S."/>
            <person name="Secka A."/>
            <person name="Antonio M."/>
            <person name="Oren A."/>
            <person name="Chaudhuri R.R."/>
            <person name="La Ragione R."/>
            <person name="Hildebrand F."/>
            <person name="Pallen M.J."/>
        </authorList>
    </citation>
    <scope>NUCLEOTIDE SEQUENCE</scope>
    <source>
        <strain evidence="10">B2-16538</strain>
    </source>
</reference>
<dbReference type="GO" id="GO:0005737">
    <property type="term" value="C:cytoplasm"/>
    <property type="evidence" value="ECO:0007669"/>
    <property type="project" value="UniProtKB-SubCell"/>
</dbReference>
<feature type="binding site" evidence="8">
    <location>
        <begin position="10"/>
        <end position="18"/>
    </location>
    <ligand>
        <name>ATP</name>
        <dbReference type="ChEBI" id="CHEBI:30616"/>
    </ligand>
</feature>
<dbReference type="AlphaFoldDB" id="A0A9D9NRM5"/>
<keyword evidence="3 8" id="KW-0547">Nucleotide-binding</keyword>
<reference evidence="10" key="1">
    <citation type="submission" date="2020-10" db="EMBL/GenBank/DDBJ databases">
        <authorList>
            <person name="Gilroy R."/>
        </authorList>
    </citation>
    <scope>NUCLEOTIDE SEQUENCE</scope>
    <source>
        <strain evidence="10">B2-16538</strain>
    </source>
</reference>
<evidence type="ECO:0000256" key="5">
    <source>
        <dbReference type="ARBA" id="ARBA00022840"/>
    </source>
</evidence>
<evidence type="ECO:0000259" key="9">
    <source>
        <dbReference type="Pfam" id="PF02224"/>
    </source>
</evidence>
<comment type="subcellular location">
    <subcellularLocation>
        <location evidence="8">Cytoplasm</location>
    </subcellularLocation>
</comment>
<dbReference type="InterPro" id="IPR027417">
    <property type="entry name" value="P-loop_NTPase"/>
</dbReference>
<dbReference type="Proteomes" id="UP000823750">
    <property type="component" value="Unassembled WGS sequence"/>
</dbReference>
<comment type="catalytic activity">
    <reaction evidence="6 8">
        <text>dCMP + ATP = dCDP + ADP</text>
        <dbReference type="Rhea" id="RHEA:25094"/>
        <dbReference type="ChEBI" id="CHEBI:30616"/>
        <dbReference type="ChEBI" id="CHEBI:57566"/>
        <dbReference type="ChEBI" id="CHEBI:58593"/>
        <dbReference type="ChEBI" id="CHEBI:456216"/>
        <dbReference type="EC" id="2.7.4.25"/>
    </reaction>
</comment>
<evidence type="ECO:0000256" key="7">
    <source>
        <dbReference type="ARBA" id="ARBA00048478"/>
    </source>
</evidence>
<dbReference type="GO" id="GO:0005524">
    <property type="term" value="F:ATP binding"/>
    <property type="evidence" value="ECO:0007669"/>
    <property type="project" value="UniProtKB-UniRule"/>
</dbReference>
<evidence type="ECO:0000256" key="4">
    <source>
        <dbReference type="ARBA" id="ARBA00022777"/>
    </source>
</evidence>
<evidence type="ECO:0000256" key="6">
    <source>
        <dbReference type="ARBA" id="ARBA00047615"/>
    </source>
</evidence>
<comment type="caution">
    <text evidence="10">The sequence shown here is derived from an EMBL/GenBank/DDBJ whole genome shotgun (WGS) entry which is preliminary data.</text>
</comment>
<dbReference type="InterPro" id="IPR011994">
    <property type="entry name" value="Cytidylate_kinase_dom"/>
</dbReference>
<keyword evidence="8" id="KW-0963">Cytoplasm</keyword>
<dbReference type="EMBL" id="JADILX010000065">
    <property type="protein sequence ID" value="MBO8485507.1"/>
    <property type="molecule type" value="Genomic_DNA"/>
</dbReference>
<feature type="domain" description="Cytidylate kinase" evidence="9">
    <location>
        <begin position="6"/>
        <end position="213"/>
    </location>
</feature>
<comment type="similarity">
    <text evidence="1 8">Belongs to the cytidylate kinase family. Type 1 subfamily.</text>
</comment>
<accession>A0A9D9NRM5</accession>